<dbReference type="Pfam" id="PF03061">
    <property type="entry name" value="4HBT"/>
    <property type="match status" value="1"/>
</dbReference>
<name>A0A9D1HDF1_9FIRM</name>
<organism evidence="5 6">
    <name type="scientific">Candidatus Allocopromorpha excrementavium</name>
    <dbReference type="NCBI Taxonomy" id="2840741"/>
    <lineage>
        <taxon>Bacteria</taxon>
        <taxon>Bacillati</taxon>
        <taxon>Bacillota</taxon>
        <taxon>Clostridia</taxon>
        <taxon>Eubacteriales</taxon>
        <taxon>Eubacteriaceae</taxon>
        <taxon>Eubacteriaceae incertae sedis</taxon>
        <taxon>Candidatus Allocopromorpha</taxon>
    </lineage>
</organism>
<accession>A0A9D1HDF1</accession>
<protein>
    <submittedName>
        <fullName evidence="5">Acyl-CoA thioesterase</fullName>
    </submittedName>
</protein>
<evidence type="ECO:0000256" key="3">
    <source>
        <dbReference type="PROSITE-ProRule" id="PRU01106"/>
    </source>
</evidence>
<dbReference type="InterPro" id="IPR040170">
    <property type="entry name" value="Cytosol_ACT"/>
</dbReference>
<evidence type="ECO:0000256" key="1">
    <source>
        <dbReference type="ARBA" id="ARBA00010458"/>
    </source>
</evidence>
<reference evidence="5" key="1">
    <citation type="submission" date="2020-10" db="EMBL/GenBank/DDBJ databases">
        <authorList>
            <person name="Gilroy R."/>
        </authorList>
    </citation>
    <scope>NUCLEOTIDE SEQUENCE</scope>
    <source>
        <strain evidence="5">CHK176-22527</strain>
    </source>
</reference>
<dbReference type="PANTHER" id="PTHR11049:SF24">
    <property type="entry name" value="CYTOSOLIC ACYL COENZYME A THIOESTER HYDROLASE"/>
    <property type="match status" value="1"/>
</dbReference>
<dbReference type="CDD" id="cd03442">
    <property type="entry name" value="BFIT_BACH"/>
    <property type="match status" value="1"/>
</dbReference>
<dbReference type="SUPFAM" id="SSF54637">
    <property type="entry name" value="Thioesterase/thiol ester dehydrase-isomerase"/>
    <property type="match status" value="1"/>
</dbReference>
<dbReference type="EMBL" id="DVLX01000087">
    <property type="protein sequence ID" value="HIU00022.1"/>
    <property type="molecule type" value="Genomic_DNA"/>
</dbReference>
<dbReference type="GO" id="GO:0052816">
    <property type="term" value="F:long-chain fatty acyl-CoA hydrolase activity"/>
    <property type="evidence" value="ECO:0007669"/>
    <property type="project" value="TreeGrafter"/>
</dbReference>
<reference evidence="5" key="2">
    <citation type="journal article" date="2021" name="PeerJ">
        <title>Extensive microbial diversity within the chicken gut microbiome revealed by metagenomics and culture.</title>
        <authorList>
            <person name="Gilroy R."/>
            <person name="Ravi A."/>
            <person name="Getino M."/>
            <person name="Pursley I."/>
            <person name="Horton D.L."/>
            <person name="Alikhan N.F."/>
            <person name="Baker D."/>
            <person name="Gharbi K."/>
            <person name="Hall N."/>
            <person name="Watson M."/>
            <person name="Adriaenssens E.M."/>
            <person name="Foster-Nyarko E."/>
            <person name="Jarju S."/>
            <person name="Secka A."/>
            <person name="Antonio M."/>
            <person name="Oren A."/>
            <person name="Chaudhuri R.R."/>
            <person name="La Ragione R."/>
            <person name="Hildebrand F."/>
            <person name="Pallen M.J."/>
        </authorList>
    </citation>
    <scope>NUCLEOTIDE SEQUENCE</scope>
    <source>
        <strain evidence="5">CHK176-22527</strain>
    </source>
</reference>
<dbReference type="InterPro" id="IPR029069">
    <property type="entry name" value="HotDog_dom_sf"/>
</dbReference>
<evidence type="ECO:0000313" key="6">
    <source>
        <dbReference type="Proteomes" id="UP000824159"/>
    </source>
</evidence>
<comment type="similarity">
    <text evidence="1">Belongs to the acyl coenzyme A hydrolase family.</text>
</comment>
<proteinExistence type="inferred from homology"/>
<dbReference type="GO" id="GO:0005829">
    <property type="term" value="C:cytosol"/>
    <property type="evidence" value="ECO:0007669"/>
    <property type="project" value="TreeGrafter"/>
</dbReference>
<dbReference type="GO" id="GO:0009062">
    <property type="term" value="P:fatty acid catabolic process"/>
    <property type="evidence" value="ECO:0007669"/>
    <property type="project" value="TreeGrafter"/>
</dbReference>
<dbReference type="InterPro" id="IPR033120">
    <property type="entry name" value="HOTDOG_ACOT"/>
</dbReference>
<dbReference type="GO" id="GO:0006637">
    <property type="term" value="P:acyl-CoA metabolic process"/>
    <property type="evidence" value="ECO:0007669"/>
    <property type="project" value="TreeGrafter"/>
</dbReference>
<dbReference type="InterPro" id="IPR006683">
    <property type="entry name" value="Thioestr_dom"/>
</dbReference>
<gene>
    <name evidence="5" type="ORF">IAD12_07185</name>
</gene>
<dbReference type="PROSITE" id="PS51770">
    <property type="entry name" value="HOTDOG_ACOT"/>
    <property type="match status" value="1"/>
</dbReference>
<dbReference type="PANTHER" id="PTHR11049">
    <property type="entry name" value="ACYL COENZYME A THIOESTER HYDROLASE"/>
    <property type="match status" value="1"/>
</dbReference>
<comment type="caution">
    <text evidence="5">The sequence shown here is derived from an EMBL/GenBank/DDBJ whole genome shotgun (WGS) entry which is preliminary data.</text>
</comment>
<sequence length="153" mass="16917">MDVQHKIVMSQVMLPHQANVAGNVHGGEIMKFMDMAAGAAAMKFSKGNCVTARVDELQFHLPIFVGALVTCTASIVYVGKTSMEVFVEVESEDLESHSGPEKALSANFTMVCMGKNGRPQIIGREYVPDTEEEKKLWNEAKARREKIKSSKRK</sequence>
<dbReference type="Proteomes" id="UP000824159">
    <property type="component" value="Unassembled WGS sequence"/>
</dbReference>
<evidence type="ECO:0000256" key="2">
    <source>
        <dbReference type="ARBA" id="ARBA00022801"/>
    </source>
</evidence>
<evidence type="ECO:0000313" key="5">
    <source>
        <dbReference type="EMBL" id="HIU00022.1"/>
    </source>
</evidence>
<evidence type="ECO:0000259" key="4">
    <source>
        <dbReference type="PROSITE" id="PS51770"/>
    </source>
</evidence>
<keyword evidence="2 3" id="KW-0378">Hydrolase</keyword>
<feature type="domain" description="HotDog ACOT-type" evidence="4">
    <location>
        <begin position="3"/>
        <end position="116"/>
    </location>
</feature>
<dbReference type="AlphaFoldDB" id="A0A9D1HDF1"/>
<dbReference type="Gene3D" id="3.10.129.10">
    <property type="entry name" value="Hotdog Thioesterase"/>
    <property type="match status" value="1"/>
</dbReference>